<dbReference type="InterPro" id="IPR018062">
    <property type="entry name" value="HTH_AraC-typ_CS"/>
</dbReference>
<evidence type="ECO:0000259" key="9">
    <source>
        <dbReference type="PROSITE" id="PS01124"/>
    </source>
</evidence>
<evidence type="ECO:0000256" key="5">
    <source>
        <dbReference type="ARBA" id="ARBA00023015"/>
    </source>
</evidence>
<dbReference type="SMART" id="SM00448">
    <property type="entry name" value="REC"/>
    <property type="match status" value="1"/>
</dbReference>
<dbReference type="PROSITE" id="PS50110">
    <property type="entry name" value="RESPONSE_REGULATORY"/>
    <property type="match status" value="1"/>
</dbReference>
<feature type="domain" description="Response regulatory" evidence="10">
    <location>
        <begin position="3"/>
        <end position="120"/>
    </location>
</feature>
<keyword evidence="12" id="KW-1185">Reference proteome</keyword>
<evidence type="ECO:0000313" key="12">
    <source>
        <dbReference type="Proteomes" id="UP000641588"/>
    </source>
</evidence>
<organism evidence="11 12">
    <name type="scientific">Paenibacillus foliorum</name>
    <dbReference type="NCBI Taxonomy" id="2654974"/>
    <lineage>
        <taxon>Bacteria</taxon>
        <taxon>Bacillati</taxon>
        <taxon>Bacillota</taxon>
        <taxon>Bacilli</taxon>
        <taxon>Bacillales</taxon>
        <taxon>Paenibacillaceae</taxon>
        <taxon>Paenibacillus</taxon>
    </lineage>
</organism>
<dbReference type="Proteomes" id="UP000641588">
    <property type="component" value="Unassembled WGS sequence"/>
</dbReference>
<keyword evidence="3 8" id="KW-0597">Phosphoprotein</keyword>
<dbReference type="InterPro" id="IPR001789">
    <property type="entry name" value="Sig_transdc_resp-reg_receiver"/>
</dbReference>
<dbReference type="PROSITE" id="PS01124">
    <property type="entry name" value="HTH_ARAC_FAMILY_2"/>
    <property type="match status" value="1"/>
</dbReference>
<dbReference type="PANTHER" id="PTHR42713:SF3">
    <property type="entry name" value="TRANSCRIPTIONAL REGULATORY PROTEIN HPTR"/>
    <property type="match status" value="1"/>
</dbReference>
<evidence type="ECO:0000256" key="7">
    <source>
        <dbReference type="ARBA" id="ARBA00023163"/>
    </source>
</evidence>
<name>A0A972GU23_9BACL</name>
<dbReference type="EMBL" id="WHOD01000055">
    <property type="protein sequence ID" value="NOU94188.1"/>
    <property type="molecule type" value="Genomic_DNA"/>
</dbReference>
<keyword evidence="4" id="KW-0902">Two-component regulatory system</keyword>
<comment type="subcellular location">
    <subcellularLocation>
        <location evidence="1">Cytoplasm</location>
    </subcellularLocation>
</comment>
<dbReference type="GO" id="GO:0005737">
    <property type="term" value="C:cytoplasm"/>
    <property type="evidence" value="ECO:0007669"/>
    <property type="project" value="UniProtKB-SubCell"/>
</dbReference>
<dbReference type="PRINTS" id="PR00032">
    <property type="entry name" value="HTHARAC"/>
</dbReference>
<dbReference type="PANTHER" id="PTHR42713">
    <property type="entry name" value="HISTIDINE KINASE-RELATED"/>
    <property type="match status" value="1"/>
</dbReference>
<evidence type="ECO:0000256" key="3">
    <source>
        <dbReference type="ARBA" id="ARBA00022553"/>
    </source>
</evidence>
<feature type="modified residue" description="4-aspartylphosphate" evidence="8">
    <location>
        <position position="55"/>
    </location>
</feature>
<evidence type="ECO:0000256" key="8">
    <source>
        <dbReference type="PROSITE-ProRule" id="PRU00169"/>
    </source>
</evidence>
<dbReference type="InterPro" id="IPR051552">
    <property type="entry name" value="HptR"/>
</dbReference>
<gene>
    <name evidence="11" type="ORF">GC093_13315</name>
</gene>
<keyword evidence="6" id="KW-0238">DNA-binding</keyword>
<dbReference type="Pfam" id="PF12833">
    <property type="entry name" value="HTH_18"/>
    <property type="match status" value="1"/>
</dbReference>
<dbReference type="PROSITE" id="PS00041">
    <property type="entry name" value="HTH_ARAC_FAMILY_1"/>
    <property type="match status" value="1"/>
</dbReference>
<evidence type="ECO:0000313" key="11">
    <source>
        <dbReference type="EMBL" id="NOU94188.1"/>
    </source>
</evidence>
<dbReference type="SUPFAM" id="SSF52172">
    <property type="entry name" value="CheY-like"/>
    <property type="match status" value="1"/>
</dbReference>
<evidence type="ECO:0000256" key="2">
    <source>
        <dbReference type="ARBA" id="ARBA00022490"/>
    </source>
</evidence>
<dbReference type="SUPFAM" id="SSF46689">
    <property type="entry name" value="Homeodomain-like"/>
    <property type="match status" value="1"/>
</dbReference>
<evidence type="ECO:0000256" key="4">
    <source>
        <dbReference type="ARBA" id="ARBA00023012"/>
    </source>
</evidence>
<evidence type="ECO:0000256" key="6">
    <source>
        <dbReference type="ARBA" id="ARBA00023125"/>
    </source>
</evidence>
<dbReference type="CDD" id="cd17536">
    <property type="entry name" value="REC_YesN-like"/>
    <property type="match status" value="1"/>
</dbReference>
<dbReference type="Gene3D" id="3.40.50.2300">
    <property type="match status" value="1"/>
</dbReference>
<keyword evidence="2" id="KW-0963">Cytoplasm</keyword>
<keyword evidence="7" id="KW-0804">Transcription</keyword>
<protein>
    <submittedName>
        <fullName evidence="11">Response regulator</fullName>
    </submittedName>
</protein>
<feature type="domain" description="HTH araC/xylS-type" evidence="9">
    <location>
        <begin position="478"/>
        <end position="576"/>
    </location>
</feature>
<dbReference type="RefSeq" id="WP_171652393.1">
    <property type="nucleotide sequence ID" value="NZ_WHOD01000055.1"/>
</dbReference>
<accession>A0A972GU23</accession>
<dbReference type="GO" id="GO:0000160">
    <property type="term" value="P:phosphorelay signal transduction system"/>
    <property type="evidence" value="ECO:0007669"/>
    <property type="project" value="UniProtKB-KW"/>
</dbReference>
<evidence type="ECO:0000259" key="10">
    <source>
        <dbReference type="PROSITE" id="PS50110"/>
    </source>
</evidence>
<dbReference type="InterPro" id="IPR011006">
    <property type="entry name" value="CheY-like_superfamily"/>
</dbReference>
<dbReference type="SMART" id="SM00342">
    <property type="entry name" value="HTH_ARAC"/>
    <property type="match status" value="1"/>
</dbReference>
<keyword evidence="5" id="KW-0805">Transcription regulation</keyword>
<dbReference type="InterPro" id="IPR020449">
    <property type="entry name" value="Tscrpt_reg_AraC-type_HTH"/>
</dbReference>
<comment type="caution">
    <text evidence="11">The sequence shown here is derived from an EMBL/GenBank/DDBJ whole genome shotgun (WGS) entry which is preliminary data.</text>
</comment>
<dbReference type="AlphaFoldDB" id="A0A972GU23"/>
<dbReference type="GO" id="GO:0003700">
    <property type="term" value="F:DNA-binding transcription factor activity"/>
    <property type="evidence" value="ECO:0007669"/>
    <property type="project" value="InterPro"/>
</dbReference>
<dbReference type="GO" id="GO:0043565">
    <property type="term" value="F:sequence-specific DNA binding"/>
    <property type="evidence" value="ECO:0007669"/>
    <property type="project" value="InterPro"/>
</dbReference>
<reference evidence="11" key="1">
    <citation type="submission" date="2019-10" db="EMBL/GenBank/DDBJ databases">
        <title>Description of Paenibacillus glebae sp. nov.</title>
        <authorList>
            <person name="Carlier A."/>
            <person name="Qi S."/>
        </authorList>
    </citation>
    <scope>NUCLEOTIDE SEQUENCE</scope>
    <source>
        <strain evidence="11">LMG 31456</strain>
    </source>
</reference>
<dbReference type="InterPro" id="IPR018060">
    <property type="entry name" value="HTH_AraC"/>
</dbReference>
<dbReference type="Gene3D" id="1.10.10.60">
    <property type="entry name" value="Homeodomain-like"/>
    <property type="match status" value="2"/>
</dbReference>
<evidence type="ECO:0000256" key="1">
    <source>
        <dbReference type="ARBA" id="ARBA00004496"/>
    </source>
</evidence>
<dbReference type="Pfam" id="PF00072">
    <property type="entry name" value="Response_reg"/>
    <property type="match status" value="1"/>
</dbReference>
<proteinExistence type="predicted"/>
<dbReference type="InterPro" id="IPR009057">
    <property type="entry name" value="Homeodomain-like_sf"/>
</dbReference>
<sequence>MYQLLIVDDEMHVVERLSTTMDWTSMGIETVHRAYSADEALTILSTTTVDILITDIQMPGMTGLELIAVVREKWKKTKCILLSGYADFSYAQEAIQHGTVDYLLKPVSEEQVQETVQRVMNQIQSEWQEILSHQRIQHTLKEHLPLLKGNLLNKLLQGRRYGAARWQQKMEELNVPIFNNGVIALVLVRMEEHFLHYDAHSLSLFEYAVGNIAEELFAPQYELWHCKDAHDYLVFMLKWKGASGAEHNEIQSVDDAVLGMNKDSMHLEEDGKPSPKDDLCASSELEERQQHLERTASELQKAVNTFLKGKVSVLVSGWGSFPSDVSSIYNQALSLFRKRIGSEHDIFMTTQEEPAAESYRTLQRLYELPSLTQLLEAGRWAEVEDKLRAVYEEINEEWAKSQEHVLEVFYAVSSAFSYITHKNGRQLSDLIGEDYLKLTEGVPFRSIGLLREWSFRVLGLLKADMDKEVKDSRASVVHRVQQFVELHLSGDVSLQAIADHVYLHPVYLSKIYKLETKRNITDYVFHLRMEKAAYLLKNSHDKIYEIAEKLGYQRAHSFNHVFKKHYGMTPQEYRDQNAVTIPFVNGLPPTL</sequence>